<gene>
    <name evidence="3" type="ORF">K489DRAFT_408154</name>
</gene>
<feature type="transmembrane region" description="Helical" evidence="1">
    <location>
        <begin position="234"/>
        <end position="252"/>
    </location>
</feature>
<reference evidence="3" key="1">
    <citation type="submission" date="2020-01" db="EMBL/GenBank/DDBJ databases">
        <authorList>
            <consortium name="DOE Joint Genome Institute"/>
            <person name="Haridas S."/>
            <person name="Albert R."/>
            <person name="Binder M."/>
            <person name="Bloem J."/>
            <person name="Labutti K."/>
            <person name="Salamov A."/>
            <person name="Andreopoulos B."/>
            <person name="Baker S.E."/>
            <person name="Barry K."/>
            <person name="Bills G."/>
            <person name="Bluhm B.H."/>
            <person name="Cannon C."/>
            <person name="Castanera R."/>
            <person name="Culley D.E."/>
            <person name="Daum C."/>
            <person name="Ezra D."/>
            <person name="Gonzalez J.B."/>
            <person name="Henrissat B."/>
            <person name="Kuo A."/>
            <person name="Liang C."/>
            <person name="Lipzen A."/>
            <person name="Lutzoni F."/>
            <person name="Magnuson J."/>
            <person name="Mondo S."/>
            <person name="Nolan M."/>
            <person name="Ohm R."/>
            <person name="Pangilinan J."/>
            <person name="Park H.-J."/>
            <person name="Ramirez L."/>
            <person name="Alfaro M."/>
            <person name="Sun H."/>
            <person name="Tritt A."/>
            <person name="Yoshinaga Y."/>
            <person name="Zwiers L.-H."/>
            <person name="Turgeon B.G."/>
            <person name="Goodwin S.B."/>
            <person name="Spatafora J.W."/>
            <person name="Crous P.W."/>
            <person name="Grigoriev I.V."/>
        </authorList>
    </citation>
    <scope>NUCLEOTIDE SEQUENCE</scope>
    <source>
        <strain evidence="3">CBS 342.82</strain>
    </source>
</reference>
<evidence type="ECO:0000313" key="3">
    <source>
        <dbReference type="RefSeq" id="XP_033462541.1"/>
    </source>
</evidence>
<feature type="transmembrane region" description="Helical" evidence="1">
    <location>
        <begin position="12"/>
        <end position="32"/>
    </location>
</feature>
<accession>A0A6J3MBX1</accession>
<dbReference type="PANTHER" id="PTHR34391">
    <property type="entry name" value="UPF0658 GOLGI APPARATUS MEMBRANE PROTEIN C1952.10C-RELATED"/>
    <property type="match status" value="1"/>
</dbReference>
<proteinExistence type="predicted"/>
<evidence type="ECO:0000256" key="1">
    <source>
        <dbReference type="SAM" id="Phobius"/>
    </source>
</evidence>
<keyword evidence="1" id="KW-1133">Transmembrane helix</keyword>
<keyword evidence="1" id="KW-0472">Membrane</keyword>
<organism evidence="3">
    <name type="scientific">Dissoconium aciculare CBS 342.82</name>
    <dbReference type="NCBI Taxonomy" id="1314786"/>
    <lineage>
        <taxon>Eukaryota</taxon>
        <taxon>Fungi</taxon>
        <taxon>Dikarya</taxon>
        <taxon>Ascomycota</taxon>
        <taxon>Pezizomycotina</taxon>
        <taxon>Dothideomycetes</taxon>
        <taxon>Dothideomycetidae</taxon>
        <taxon>Mycosphaerellales</taxon>
        <taxon>Dissoconiaceae</taxon>
        <taxon>Dissoconium</taxon>
    </lineage>
</organism>
<dbReference type="AlphaFoldDB" id="A0A6J3MBX1"/>
<dbReference type="Proteomes" id="UP000504637">
    <property type="component" value="Unplaced"/>
</dbReference>
<keyword evidence="2" id="KW-1185">Reference proteome</keyword>
<dbReference type="GeneID" id="54365245"/>
<reference evidence="3" key="3">
    <citation type="submission" date="2025-08" db="UniProtKB">
        <authorList>
            <consortium name="RefSeq"/>
        </authorList>
    </citation>
    <scope>IDENTIFICATION</scope>
    <source>
        <strain evidence="3">CBS 342.82</strain>
    </source>
</reference>
<dbReference type="PANTHER" id="PTHR34391:SF1">
    <property type="entry name" value="UPF0658 GOLGI APPARATUS MEMBRANE PROTEIN C1952.10C-RELATED"/>
    <property type="match status" value="1"/>
</dbReference>
<dbReference type="GO" id="GO:0005794">
    <property type="term" value="C:Golgi apparatus"/>
    <property type="evidence" value="ECO:0007669"/>
    <property type="project" value="TreeGrafter"/>
</dbReference>
<feature type="transmembrane region" description="Helical" evidence="1">
    <location>
        <begin position="207"/>
        <end position="227"/>
    </location>
</feature>
<feature type="transmembrane region" description="Helical" evidence="1">
    <location>
        <begin position="272"/>
        <end position="295"/>
    </location>
</feature>
<feature type="transmembrane region" description="Helical" evidence="1">
    <location>
        <begin position="52"/>
        <end position="70"/>
    </location>
</feature>
<feature type="transmembrane region" description="Helical" evidence="1">
    <location>
        <begin position="170"/>
        <end position="195"/>
    </location>
</feature>
<evidence type="ECO:0000313" key="2">
    <source>
        <dbReference type="Proteomes" id="UP000504637"/>
    </source>
</evidence>
<sequence length="348" mass="39356">MYIPNTTWTWSFMLVAVFQAAINLALQCYVFGRFQASLLPDARNSDVSYTIPTYLALFIFGFLYQLILVWDALRLKNTIQVIGLCIYNLGMVIYAAVEISQVDEAIEILDNQGNIQPGLRGALKPFLIAAPCVLALGTVLLALVAWKLYDEFAWSIYKHISADLRLKRRFLTYQIYIALLKFDFFFFLGFTVQFLVVVRKGTTPAEFGLTIAAIPITIALLFLAAWFTQRESTVGQVTVIAVYFAAMAYFFFKLVRMYNSPKAQYYESARHSLTTFAVLTLLLLIVTIVVAIMCMRNFNKGLKPHVRSRRSMHGRDSLEAGKYTSYEGYHAEPHPMGAVGGPSRMTID</sequence>
<reference evidence="3" key="2">
    <citation type="submission" date="2020-04" db="EMBL/GenBank/DDBJ databases">
        <authorList>
            <consortium name="NCBI Genome Project"/>
        </authorList>
    </citation>
    <scope>NUCLEOTIDE SEQUENCE</scope>
    <source>
        <strain evidence="3">CBS 342.82</strain>
    </source>
</reference>
<dbReference type="RefSeq" id="XP_033462541.1">
    <property type="nucleotide sequence ID" value="XM_033607445.1"/>
</dbReference>
<protein>
    <submittedName>
        <fullName evidence="3">Uncharacterized protein</fullName>
    </submittedName>
</protein>
<dbReference type="InterPro" id="IPR040410">
    <property type="entry name" value="UPF0658_Golgi"/>
</dbReference>
<name>A0A6J3MBX1_9PEZI</name>
<keyword evidence="1" id="KW-0812">Transmembrane</keyword>
<feature type="transmembrane region" description="Helical" evidence="1">
    <location>
        <begin position="126"/>
        <end position="149"/>
    </location>
</feature>
<dbReference type="OrthoDB" id="2448307at2759"/>
<feature type="transmembrane region" description="Helical" evidence="1">
    <location>
        <begin position="77"/>
        <end position="97"/>
    </location>
</feature>